<accession>A0A8H3LXE1</accession>
<proteinExistence type="predicted"/>
<name>A0A8H3LXE1_9GLOM</name>
<dbReference type="AlphaFoldDB" id="A0A8H3LXE1"/>
<dbReference type="Proteomes" id="UP000615446">
    <property type="component" value="Unassembled WGS sequence"/>
</dbReference>
<dbReference type="EMBL" id="BLAL01000218">
    <property type="protein sequence ID" value="GES92969.1"/>
    <property type="molecule type" value="Genomic_DNA"/>
</dbReference>
<organism evidence="1 2">
    <name type="scientific">Rhizophagus clarus</name>
    <dbReference type="NCBI Taxonomy" id="94130"/>
    <lineage>
        <taxon>Eukaryota</taxon>
        <taxon>Fungi</taxon>
        <taxon>Fungi incertae sedis</taxon>
        <taxon>Mucoromycota</taxon>
        <taxon>Glomeromycotina</taxon>
        <taxon>Glomeromycetes</taxon>
        <taxon>Glomerales</taxon>
        <taxon>Glomeraceae</taxon>
        <taxon>Rhizophagus</taxon>
    </lineage>
</organism>
<evidence type="ECO:0000313" key="2">
    <source>
        <dbReference type="Proteomes" id="UP000615446"/>
    </source>
</evidence>
<dbReference type="OrthoDB" id="2406364at2759"/>
<sequence>MKVPRKNKISSSVVYTKPTKEQKEYYKQKSVVENTHLSTNNWLKKFEKYRKTIGLAEITDEDVYIYQVSLLKELNFTDIEVMSVSRHKSISGLKSYERSSEKLQNVSLNGLVEAIFMPDQNTLTSCSTTSMIINEQNNDNQNIDITPDTISTPGFRSALQVAKENISLQQCMRQGLTLPEVSLSLDNQMFAADKSMIEEYEYLEQIAVKPIPL</sequence>
<comment type="caution">
    <text evidence="1">The sequence shown here is derived from an EMBL/GenBank/DDBJ whole genome shotgun (WGS) entry which is preliminary data.</text>
</comment>
<reference evidence="1" key="1">
    <citation type="submission" date="2019-10" db="EMBL/GenBank/DDBJ databases">
        <title>Conservation and host-specific expression of non-tandemly repeated heterogenous ribosome RNA gene in arbuscular mycorrhizal fungi.</title>
        <authorList>
            <person name="Maeda T."/>
            <person name="Kobayashi Y."/>
            <person name="Nakagawa T."/>
            <person name="Ezawa T."/>
            <person name="Yamaguchi K."/>
            <person name="Bino T."/>
            <person name="Nishimoto Y."/>
            <person name="Shigenobu S."/>
            <person name="Kawaguchi M."/>
        </authorList>
    </citation>
    <scope>NUCLEOTIDE SEQUENCE</scope>
    <source>
        <strain evidence="1">HR1</strain>
    </source>
</reference>
<gene>
    <name evidence="1" type="ORF">RCL2_001972900</name>
</gene>
<evidence type="ECO:0000313" key="1">
    <source>
        <dbReference type="EMBL" id="GES92969.1"/>
    </source>
</evidence>
<protein>
    <submittedName>
        <fullName evidence="1">Uncharacterized protein</fullName>
    </submittedName>
</protein>